<dbReference type="PANTHER" id="PTHR30033">
    <property type="entry name" value="FLAGELLAR HOOK-ASSOCIATED PROTEIN 1"/>
    <property type="match status" value="1"/>
</dbReference>
<dbReference type="Pfam" id="PF06429">
    <property type="entry name" value="Flg_bbr_C"/>
    <property type="match status" value="1"/>
</dbReference>
<dbReference type="GO" id="GO:0005198">
    <property type="term" value="F:structural molecule activity"/>
    <property type="evidence" value="ECO:0007669"/>
    <property type="project" value="UniProtKB-UniRule"/>
</dbReference>
<reference evidence="11" key="1">
    <citation type="submission" date="2021-01" db="EMBL/GenBank/DDBJ databases">
        <title>Genomic Encyclopedia of Type Strains, Phase IV (KMG-IV): sequencing the most valuable type-strain genomes for metagenomic binning, comparative biology and taxonomic classification.</title>
        <authorList>
            <person name="Goeker M."/>
        </authorList>
    </citation>
    <scope>NUCLEOTIDE SEQUENCE</scope>
    <source>
        <strain evidence="11">DSM 25523</strain>
    </source>
</reference>
<dbReference type="PANTHER" id="PTHR30033:SF1">
    <property type="entry name" value="FLAGELLAR HOOK-ASSOCIATED PROTEIN 1"/>
    <property type="match status" value="1"/>
</dbReference>
<evidence type="ECO:0000259" key="8">
    <source>
        <dbReference type="Pfam" id="PF00460"/>
    </source>
</evidence>
<dbReference type="EMBL" id="JAFBEB010000012">
    <property type="protein sequence ID" value="MBM7591507.1"/>
    <property type="molecule type" value="Genomic_DNA"/>
</dbReference>
<evidence type="ECO:0000256" key="7">
    <source>
        <dbReference type="RuleBase" id="RU362065"/>
    </source>
</evidence>
<dbReference type="Proteomes" id="UP000717624">
    <property type="component" value="Unassembled WGS sequence"/>
</dbReference>
<comment type="subcellular location">
    <subcellularLocation>
        <location evidence="1 7">Bacterial flagellum</location>
    </subcellularLocation>
    <subcellularLocation>
        <location evidence="2 7">Secreted</location>
    </subcellularLocation>
</comment>
<comment type="similarity">
    <text evidence="3 7">Belongs to the flagella basal body rod proteins family.</text>
</comment>
<keyword evidence="11" id="KW-0282">Flagellum</keyword>
<keyword evidence="12" id="KW-1185">Reference proteome</keyword>
<dbReference type="PRINTS" id="PR01005">
    <property type="entry name" value="FLGHOOKAP1"/>
</dbReference>
<dbReference type="InterPro" id="IPR001444">
    <property type="entry name" value="Flag_bb_rod_N"/>
</dbReference>
<comment type="caution">
    <text evidence="11">The sequence shown here is derived from an EMBL/GenBank/DDBJ whole genome shotgun (WGS) entry which is preliminary data.</text>
</comment>
<accession>A0A938Y4M1</accession>
<evidence type="ECO:0000313" key="12">
    <source>
        <dbReference type="Proteomes" id="UP000717624"/>
    </source>
</evidence>
<dbReference type="GO" id="GO:0009424">
    <property type="term" value="C:bacterial-type flagellum hook"/>
    <property type="evidence" value="ECO:0007669"/>
    <property type="project" value="UniProtKB-UniRule"/>
</dbReference>
<keyword evidence="5 7" id="KW-0964">Secreted</keyword>
<dbReference type="InterPro" id="IPR010930">
    <property type="entry name" value="Flg_bb/hook_C_dom"/>
</dbReference>
<keyword evidence="6 7" id="KW-0975">Bacterial flagellum</keyword>
<dbReference type="GO" id="GO:0005576">
    <property type="term" value="C:extracellular region"/>
    <property type="evidence" value="ECO:0007669"/>
    <property type="project" value="UniProtKB-SubCell"/>
</dbReference>
<feature type="domain" description="Flagellar hook-associated protein FlgK helical" evidence="10">
    <location>
        <begin position="102"/>
        <end position="334"/>
    </location>
</feature>
<evidence type="ECO:0000256" key="6">
    <source>
        <dbReference type="ARBA" id="ARBA00023143"/>
    </source>
</evidence>
<dbReference type="GO" id="GO:0044780">
    <property type="term" value="P:bacterial-type flagellum assembly"/>
    <property type="evidence" value="ECO:0007669"/>
    <property type="project" value="InterPro"/>
</dbReference>
<evidence type="ECO:0000256" key="4">
    <source>
        <dbReference type="ARBA" id="ARBA00016244"/>
    </source>
</evidence>
<sequence length="516" mass="55848">MASTFHGIEVSKRGLFAQQTALNTTGHNISNANTEGYTRQRANMQATTGIPYVSLQSSTEAGILGTGVQVTDLQRLRDSFIDVQYRAENKDYGYWEAKASGLTQIEAIMNEPSDTGLQSVMDQFWQSWEDLSNDPASLSSRVVVRERAIAVADTLAANVDSLTQLQTDLDDKVATDAMQINSIATQIADLNTQISKLVPTGYEPNDLYDQRDVLIDKLSKMVTTTVTQTDNGMVNVMIDGQALVTGRQKSDFTAVKNATTGFYDLTLGGQAFTPLSGSLLGTMEARGIAQPDPTTGNMVVTGDIPAMLQRLDALATNMAKEINDLHRTGLSLNDIQNRAADPTAALQDLPFFVDRTAATADPSTKTYPTNAKNLMVNPAIMNSLNTIAAAQADSAGQAVEGDNQNALDIAALKFKTLSITVGTSGQPESTTLDDFYRYTIAQLGVDSQEAQRMEENTELLVQQIETQRQSVSGVSIDEEMANMIQFQHAYSASARVMTSMDEILDKMINGMGRVGL</sequence>
<evidence type="ECO:0000259" key="10">
    <source>
        <dbReference type="Pfam" id="PF22638"/>
    </source>
</evidence>
<evidence type="ECO:0000313" key="11">
    <source>
        <dbReference type="EMBL" id="MBM7591507.1"/>
    </source>
</evidence>
<evidence type="ECO:0000259" key="9">
    <source>
        <dbReference type="Pfam" id="PF06429"/>
    </source>
</evidence>
<dbReference type="InterPro" id="IPR053927">
    <property type="entry name" value="FlgK_helical"/>
</dbReference>
<protein>
    <recommendedName>
        <fullName evidence="4 7">Flagellar hook-associated protein 1</fullName>
        <shortName evidence="7">HAP1</shortName>
    </recommendedName>
</protein>
<dbReference type="Pfam" id="PF00460">
    <property type="entry name" value="Flg_bb_rod"/>
    <property type="match status" value="1"/>
</dbReference>
<feature type="domain" description="Flagellar basal-body/hook protein C-terminal" evidence="9">
    <location>
        <begin position="470"/>
        <end position="509"/>
    </location>
</feature>
<dbReference type="SUPFAM" id="SSF64518">
    <property type="entry name" value="Phase 1 flagellin"/>
    <property type="match status" value="1"/>
</dbReference>
<dbReference type="InterPro" id="IPR002371">
    <property type="entry name" value="FlgK"/>
</dbReference>
<dbReference type="AlphaFoldDB" id="A0A938Y4M1"/>
<dbReference type="Pfam" id="PF22638">
    <property type="entry name" value="FlgK_D1"/>
    <property type="match status" value="1"/>
</dbReference>
<evidence type="ECO:0000256" key="2">
    <source>
        <dbReference type="ARBA" id="ARBA00004613"/>
    </source>
</evidence>
<proteinExistence type="inferred from homology"/>
<evidence type="ECO:0000256" key="1">
    <source>
        <dbReference type="ARBA" id="ARBA00004365"/>
    </source>
</evidence>
<evidence type="ECO:0000256" key="3">
    <source>
        <dbReference type="ARBA" id="ARBA00009677"/>
    </source>
</evidence>
<gene>
    <name evidence="7" type="primary">flgK</name>
    <name evidence="11" type="ORF">JOD01_003158</name>
</gene>
<name>A0A938Y4M1_9BACL</name>
<feature type="domain" description="Flagellar basal body rod protein N-terminal" evidence="8">
    <location>
        <begin position="9"/>
        <end position="38"/>
    </location>
</feature>
<evidence type="ECO:0000256" key="5">
    <source>
        <dbReference type="ARBA" id="ARBA00022525"/>
    </source>
</evidence>
<dbReference type="NCBIfam" id="TIGR02492">
    <property type="entry name" value="flgK_ends"/>
    <property type="match status" value="1"/>
</dbReference>
<organism evidence="11 12">
    <name type="scientific">Brevibacillus fulvus</name>
    <dbReference type="NCBI Taxonomy" id="1125967"/>
    <lineage>
        <taxon>Bacteria</taxon>
        <taxon>Bacillati</taxon>
        <taxon>Bacillota</taxon>
        <taxon>Bacilli</taxon>
        <taxon>Bacillales</taxon>
        <taxon>Paenibacillaceae</taxon>
        <taxon>Brevibacillus</taxon>
    </lineage>
</organism>
<dbReference type="RefSeq" id="WP_204519216.1">
    <property type="nucleotide sequence ID" value="NZ_BAABIN010000019.1"/>
</dbReference>
<keyword evidence="11" id="KW-0969">Cilium</keyword>
<keyword evidence="11" id="KW-0966">Cell projection</keyword>